<comment type="caution">
    <text evidence="1">The sequence shown here is derived from an EMBL/GenBank/DDBJ whole genome shotgun (WGS) entry which is preliminary data.</text>
</comment>
<gene>
    <name evidence="1" type="ORF">C5612_01220</name>
</gene>
<evidence type="ECO:0000313" key="2">
    <source>
        <dbReference type="Proteomes" id="UP000239687"/>
    </source>
</evidence>
<accession>A0A2S8HV49</accession>
<evidence type="ECO:0000313" key="1">
    <source>
        <dbReference type="EMBL" id="PQP06413.1"/>
    </source>
</evidence>
<dbReference type="AlphaFoldDB" id="A0A2S8HV49"/>
<organism evidence="1 2">
    <name type="scientific">Pseudomonas frederiksbergensis</name>
    <dbReference type="NCBI Taxonomy" id="104087"/>
    <lineage>
        <taxon>Bacteria</taxon>
        <taxon>Pseudomonadati</taxon>
        <taxon>Pseudomonadota</taxon>
        <taxon>Gammaproteobacteria</taxon>
        <taxon>Pseudomonadales</taxon>
        <taxon>Pseudomonadaceae</taxon>
        <taxon>Pseudomonas</taxon>
    </lineage>
</organism>
<dbReference type="RefSeq" id="WP_105339731.1">
    <property type="nucleotide sequence ID" value="NZ_PUIN01000001.1"/>
</dbReference>
<proteinExistence type="predicted"/>
<protein>
    <submittedName>
        <fullName evidence="1">Uncharacterized protein</fullName>
    </submittedName>
</protein>
<reference evidence="1 2" key="1">
    <citation type="submission" date="2018-02" db="EMBL/GenBank/DDBJ databases">
        <title>Draft genome sequencing of Pseudomonas frederiksbergensis 11-D3.</title>
        <authorList>
            <person name="Zheng B.-X."/>
        </authorList>
    </citation>
    <scope>NUCLEOTIDE SEQUENCE [LARGE SCALE GENOMIC DNA]</scope>
    <source>
        <strain evidence="1 2">11-D3</strain>
    </source>
</reference>
<dbReference type="Proteomes" id="UP000239687">
    <property type="component" value="Unassembled WGS sequence"/>
</dbReference>
<name>A0A2S8HV49_9PSED</name>
<sequence length="357" mass="39591">MKLNDVIKDCINLKLDGCATDSAIQCFGGNLLEEKRPVLAIEISTKEILLWMMQGATNAHIYISAGVFHMNALYGPTESFPAARIYFMKTENLLLVGKIGAYIEQHGIRFGPVNDAGFSKLIDDAGYAQRYEAWHEKWKADTRSFDGLLGGRRENTAVDQGIWLSSDGRCLVCGVKTDRMATSTVWGKSGMMIGMQLCLTHEAESQKQSTLLNYLAKHLGGTVMFSNMRPRTAEEALEQACEALTVNLECTIVKVEEQTVTARRKTGVTVVIRQHSPSNYAYNILSPEGKQLSRVDSANHHKVPYGPDHVHSDLRKSTKNVVKASFTYGDVGLDLKLILKLIQEAEGKLSNNQKVIH</sequence>
<dbReference type="EMBL" id="PUIN01000001">
    <property type="protein sequence ID" value="PQP06413.1"/>
    <property type="molecule type" value="Genomic_DNA"/>
</dbReference>